<feature type="transmembrane region" description="Helical" evidence="6">
    <location>
        <begin position="100"/>
        <end position="121"/>
    </location>
</feature>
<protein>
    <recommendedName>
        <fullName evidence="11">Polysaccharide biosynthesis protein</fullName>
    </recommendedName>
</protein>
<feature type="transmembrane region" description="Helical" evidence="6">
    <location>
        <begin position="325"/>
        <end position="346"/>
    </location>
</feature>
<feature type="transmembrane region" description="Helical" evidence="6">
    <location>
        <begin position="358"/>
        <end position="380"/>
    </location>
</feature>
<evidence type="ECO:0008006" key="11">
    <source>
        <dbReference type="Google" id="ProtNLM"/>
    </source>
</evidence>
<gene>
    <name evidence="8" type="ORF">DW190_17845</name>
    <name evidence="7" type="ORF">F2Y31_22500</name>
</gene>
<dbReference type="Proteomes" id="UP000368418">
    <property type="component" value="Unassembled WGS sequence"/>
</dbReference>
<organism evidence="8 9">
    <name type="scientific">Bacteroides caccae</name>
    <dbReference type="NCBI Taxonomy" id="47678"/>
    <lineage>
        <taxon>Bacteria</taxon>
        <taxon>Pseudomonadati</taxon>
        <taxon>Bacteroidota</taxon>
        <taxon>Bacteroidia</taxon>
        <taxon>Bacteroidales</taxon>
        <taxon>Bacteroidaceae</taxon>
        <taxon>Bacteroides</taxon>
    </lineage>
</organism>
<feature type="transmembrane region" description="Helical" evidence="6">
    <location>
        <begin position="392"/>
        <end position="412"/>
    </location>
</feature>
<dbReference type="GO" id="GO:0015297">
    <property type="term" value="F:antiporter activity"/>
    <property type="evidence" value="ECO:0007669"/>
    <property type="project" value="InterPro"/>
</dbReference>
<dbReference type="Pfam" id="PF01554">
    <property type="entry name" value="MatE"/>
    <property type="match status" value="1"/>
</dbReference>
<comment type="caution">
    <text evidence="8">The sequence shown here is derived from an EMBL/GenBank/DDBJ whole genome shotgun (WGS) entry which is preliminary data.</text>
</comment>
<reference evidence="7 10" key="2">
    <citation type="journal article" date="2019" name="Nat. Med.">
        <title>A library of human gut bacterial isolates paired with longitudinal multiomics data enables mechanistic microbiome research.</title>
        <authorList>
            <person name="Poyet M."/>
            <person name="Groussin M."/>
            <person name="Gibbons S.M."/>
            <person name="Avila-Pacheco J."/>
            <person name="Jiang X."/>
            <person name="Kearney S.M."/>
            <person name="Perrotta A.R."/>
            <person name="Berdy B."/>
            <person name="Zhao S."/>
            <person name="Lieberman T.D."/>
            <person name="Swanson P.K."/>
            <person name="Smith M."/>
            <person name="Roesemann S."/>
            <person name="Alexander J.E."/>
            <person name="Rich S.A."/>
            <person name="Livny J."/>
            <person name="Vlamakis H."/>
            <person name="Clish C."/>
            <person name="Bullock K."/>
            <person name="Deik A."/>
            <person name="Scott J."/>
            <person name="Pierce K.A."/>
            <person name="Xavier R.J."/>
            <person name="Alm E.J."/>
        </authorList>
    </citation>
    <scope>NUCLEOTIDE SEQUENCE [LARGE SCALE GENOMIC DNA]</scope>
    <source>
        <strain evidence="7 10">BIOML-A19</strain>
    </source>
</reference>
<keyword evidence="5 6" id="KW-0472">Membrane</keyword>
<keyword evidence="3 6" id="KW-0812">Transmembrane</keyword>
<reference evidence="8 9" key="1">
    <citation type="submission" date="2018-08" db="EMBL/GenBank/DDBJ databases">
        <title>A genome reference for cultivated species of the human gut microbiota.</title>
        <authorList>
            <person name="Zou Y."/>
            <person name="Xue W."/>
            <person name="Luo G."/>
        </authorList>
    </citation>
    <scope>NUCLEOTIDE SEQUENCE [LARGE SCALE GENOMIC DNA]</scope>
    <source>
        <strain evidence="8 9">AM16-49B</strain>
    </source>
</reference>
<comment type="subcellular location">
    <subcellularLocation>
        <location evidence="1">Cell membrane</location>
        <topology evidence="1">Multi-pass membrane protein</topology>
    </subcellularLocation>
</comment>
<evidence type="ECO:0000256" key="6">
    <source>
        <dbReference type="SAM" id="Phobius"/>
    </source>
</evidence>
<accession>A0A414YJW3</accession>
<evidence type="ECO:0000256" key="3">
    <source>
        <dbReference type="ARBA" id="ARBA00022692"/>
    </source>
</evidence>
<name>A0A414YJW3_9BACE</name>
<feature type="transmembrane region" description="Helical" evidence="6">
    <location>
        <begin position="170"/>
        <end position="189"/>
    </location>
</feature>
<evidence type="ECO:0000313" key="8">
    <source>
        <dbReference type="EMBL" id="RHH86458.1"/>
    </source>
</evidence>
<keyword evidence="4 6" id="KW-1133">Transmembrane helix</keyword>
<dbReference type="EMBL" id="QRKD01000026">
    <property type="protein sequence ID" value="RHH86458.1"/>
    <property type="molecule type" value="Genomic_DNA"/>
</dbReference>
<proteinExistence type="predicted"/>
<evidence type="ECO:0000256" key="2">
    <source>
        <dbReference type="ARBA" id="ARBA00022475"/>
    </source>
</evidence>
<evidence type="ECO:0000256" key="4">
    <source>
        <dbReference type="ARBA" id="ARBA00022989"/>
    </source>
</evidence>
<evidence type="ECO:0000313" key="10">
    <source>
        <dbReference type="Proteomes" id="UP000368418"/>
    </source>
</evidence>
<evidence type="ECO:0000313" key="7">
    <source>
        <dbReference type="EMBL" id="KAA5492324.1"/>
    </source>
</evidence>
<dbReference type="PANTHER" id="PTHR30250:SF11">
    <property type="entry name" value="O-ANTIGEN TRANSPORTER-RELATED"/>
    <property type="match status" value="1"/>
</dbReference>
<feature type="transmembrane region" description="Helical" evidence="6">
    <location>
        <begin position="201"/>
        <end position="221"/>
    </location>
</feature>
<feature type="transmembrane region" description="Helical" evidence="6">
    <location>
        <begin position="51"/>
        <end position="73"/>
    </location>
</feature>
<feature type="transmembrane region" description="Helical" evidence="6">
    <location>
        <begin position="284"/>
        <end position="305"/>
    </location>
</feature>
<dbReference type="InterPro" id="IPR002528">
    <property type="entry name" value="MATE_fam"/>
</dbReference>
<feature type="transmembrane region" description="Helical" evidence="6">
    <location>
        <begin position="23"/>
        <end position="45"/>
    </location>
</feature>
<feature type="transmembrane region" description="Helical" evidence="6">
    <location>
        <begin position="242"/>
        <end position="264"/>
    </location>
</feature>
<dbReference type="GO" id="GO:0005886">
    <property type="term" value="C:plasma membrane"/>
    <property type="evidence" value="ECO:0007669"/>
    <property type="project" value="UniProtKB-SubCell"/>
</dbReference>
<dbReference type="Proteomes" id="UP000283512">
    <property type="component" value="Unassembled WGS sequence"/>
</dbReference>
<feature type="transmembrane region" description="Helical" evidence="6">
    <location>
        <begin position="418"/>
        <end position="442"/>
    </location>
</feature>
<evidence type="ECO:0000256" key="5">
    <source>
        <dbReference type="ARBA" id="ARBA00023136"/>
    </source>
</evidence>
<dbReference type="AlphaFoldDB" id="A0A414YJW3"/>
<evidence type="ECO:0000313" key="9">
    <source>
        <dbReference type="Proteomes" id="UP000283512"/>
    </source>
</evidence>
<dbReference type="GO" id="GO:0042910">
    <property type="term" value="F:xenobiotic transmembrane transporter activity"/>
    <property type="evidence" value="ECO:0007669"/>
    <property type="project" value="InterPro"/>
</dbReference>
<evidence type="ECO:0000256" key="1">
    <source>
        <dbReference type="ARBA" id="ARBA00004651"/>
    </source>
</evidence>
<sequence length="452" mass="52196">MIRQIDNILKRQSYRTKQLSKNVLYIAFFKFGSILSNFLLIPITINYVSSPIYGIWMTLYSIISWLSIFDIGLGNGLRNNLTKCLVEGNYKDAKEYVSTAYVSLIFISLLLFSVIFFSVFLLNWNDILKLPNDFSENINNIIIILGFGFCLRFLFQIISTIFFAIQKPFLTEYMTFVSNILVLLVVYFFKDDFSGKLQFLVFSLCFPPVIIMFIFSVYLFSTQKYKSIVPSFIFFKMKKIKSLMNLSVKFFLLQVSSLVTYSLSNFLILHYLAASDVTNYNVSYKYFSVILILNNIICMPLWSAFTEAYVKKDFIWIRNIIKKMLIVFVFWILVGGIMLIGSNTIYGLWTGMELNIPYSLSAVVYLFMLTCCWNGIFIAFINGIGKIQLQVLLSILPILLMLPLSKLLISVFHFGVTGIVLCMLLFNIISSLMISIQVWKILRGTDRGIWAK</sequence>
<dbReference type="PANTHER" id="PTHR30250">
    <property type="entry name" value="PST FAMILY PREDICTED COLANIC ACID TRANSPORTER"/>
    <property type="match status" value="1"/>
</dbReference>
<dbReference type="EMBL" id="VVYD01000041">
    <property type="protein sequence ID" value="KAA5492324.1"/>
    <property type="molecule type" value="Genomic_DNA"/>
</dbReference>
<dbReference type="InterPro" id="IPR050833">
    <property type="entry name" value="Poly_Biosynth_Transport"/>
</dbReference>
<keyword evidence="2" id="KW-1003">Cell membrane</keyword>
<feature type="transmembrane region" description="Helical" evidence="6">
    <location>
        <begin position="141"/>
        <end position="163"/>
    </location>
</feature>